<dbReference type="AlphaFoldDB" id="A0A918JT56"/>
<dbReference type="RefSeq" id="WP_027414187.1">
    <property type="nucleotide sequence ID" value="NZ_BMWS01000005.1"/>
</dbReference>
<name>A0A918JT56_9FLAO</name>
<evidence type="ECO:0000313" key="2">
    <source>
        <dbReference type="Proteomes" id="UP000601108"/>
    </source>
</evidence>
<comment type="caution">
    <text evidence="1">The sequence shown here is derived from an EMBL/GenBank/DDBJ whole genome shotgun (WGS) entry which is preliminary data.</text>
</comment>
<organism evidence="1 2">
    <name type="scientific">Aquimarina muelleri</name>
    <dbReference type="NCBI Taxonomy" id="279356"/>
    <lineage>
        <taxon>Bacteria</taxon>
        <taxon>Pseudomonadati</taxon>
        <taxon>Bacteroidota</taxon>
        <taxon>Flavobacteriia</taxon>
        <taxon>Flavobacteriales</taxon>
        <taxon>Flavobacteriaceae</taxon>
        <taxon>Aquimarina</taxon>
    </lineage>
</organism>
<dbReference type="EMBL" id="BMWS01000005">
    <property type="protein sequence ID" value="GGX10252.1"/>
    <property type="molecule type" value="Genomic_DNA"/>
</dbReference>
<keyword evidence="2" id="KW-1185">Reference proteome</keyword>
<reference evidence="1 2" key="1">
    <citation type="journal article" date="2014" name="Int. J. Syst. Evol. Microbiol.">
        <title>Complete genome sequence of Corynebacterium casei LMG S-19264T (=DSM 44701T), isolated from a smear-ripened cheese.</title>
        <authorList>
            <consortium name="US DOE Joint Genome Institute (JGI-PGF)"/>
            <person name="Walter F."/>
            <person name="Albersmeier A."/>
            <person name="Kalinowski J."/>
            <person name="Ruckert C."/>
        </authorList>
    </citation>
    <scope>NUCLEOTIDE SEQUENCE [LARGE SCALE GENOMIC DNA]</scope>
    <source>
        <strain evidence="1 2">KCTC 12285</strain>
    </source>
</reference>
<evidence type="ECO:0008006" key="3">
    <source>
        <dbReference type="Google" id="ProtNLM"/>
    </source>
</evidence>
<evidence type="ECO:0000313" key="1">
    <source>
        <dbReference type="EMBL" id="GGX10252.1"/>
    </source>
</evidence>
<gene>
    <name evidence="1" type="ORF">GCM10007384_09970</name>
</gene>
<sequence length="285" mass="32010">MKNLLLCIITLTVLSCGKNKKEENQPINEAPKENTENIAVEPDKGIGDGAPSLTNLYIKKIEEAHKKSEFLNHKAVSFNTNIFFGGKQRLDAKITMLTNSTKIRIDKKDGSTLIYDGKKVFLSPKEANDKGARFDMFTWSYFFGLPYKLNDPGTKLELTEPKPLDGVEHQTSSLSFEKGTGDAPDDWYVIYTDQLSNTVKAAAYIVTFGNNGDTSKAEGDPHAIYYKNFKTTEGIPFATKWEFYEWTQEKGITNKIGEATITDITFLKAQDVSFKISENTKEIKL</sequence>
<dbReference type="PROSITE" id="PS51257">
    <property type="entry name" value="PROKAR_LIPOPROTEIN"/>
    <property type="match status" value="1"/>
</dbReference>
<accession>A0A918JT56</accession>
<protein>
    <recommendedName>
        <fullName evidence="3">Heat-shock protein Hsp90</fullName>
    </recommendedName>
</protein>
<dbReference type="Proteomes" id="UP000601108">
    <property type="component" value="Unassembled WGS sequence"/>
</dbReference>
<proteinExistence type="predicted"/>